<reference evidence="3" key="2">
    <citation type="submission" date="2020-02" db="EMBL/GenBank/DDBJ databases">
        <title>Esox lucius (northern pike) genome, fEsoLuc1, primary haplotype.</title>
        <authorList>
            <person name="Myers G."/>
            <person name="Karagic N."/>
            <person name="Meyer A."/>
            <person name="Pippel M."/>
            <person name="Reichard M."/>
            <person name="Winkler S."/>
            <person name="Tracey A."/>
            <person name="Sims Y."/>
            <person name="Howe K."/>
            <person name="Rhie A."/>
            <person name="Formenti G."/>
            <person name="Durbin R."/>
            <person name="Fedrigo O."/>
            <person name="Jarvis E.D."/>
        </authorList>
    </citation>
    <scope>NUCLEOTIDE SEQUENCE [LARGE SCALE GENOMIC DNA]</scope>
</reference>
<dbReference type="KEGG" id="els:105014796"/>
<organism evidence="3 4">
    <name type="scientific">Esox lucius</name>
    <name type="common">Northern pike</name>
    <dbReference type="NCBI Taxonomy" id="8010"/>
    <lineage>
        <taxon>Eukaryota</taxon>
        <taxon>Metazoa</taxon>
        <taxon>Chordata</taxon>
        <taxon>Craniata</taxon>
        <taxon>Vertebrata</taxon>
        <taxon>Euteleostomi</taxon>
        <taxon>Actinopterygii</taxon>
        <taxon>Neopterygii</taxon>
        <taxon>Teleostei</taxon>
        <taxon>Protacanthopterygii</taxon>
        <taxon>Esociformes</taxon>
        <taxon>Esocidae</taxon>
        <taxon>Esox</taxon>
    </lineage>
</organism>
<dbReference type="Ensembl" id="ENSELUT00000017865.3">
    <property type="protein sequence ID" value="ENSELUP00000026695.2"/>
    <property type="gene ID" value="ENSELUG00000002709.3"/>
</dbReference>
<dbReference type="Proteomes" id="UP000265140">
    <property type="component" value="Chromosome 14"/>
</dbReference>
<dbReference type="OMA" id="MVASHQK"/>
<evidence type="ECO:0008006" key="5">
    <source>
        <dbReference type="Google" id="ProtNLM"/>
    </source>
</evidence>
<feature type="region of interest" description="Disordered" evidence="2">
    <location>
        <begin position="394"/>
        <end position="446"/>
    </location>
</feature>
<evidence type="ECO:0000256" key="1">
    <source>
        <dbReference type="SAM" id="Coils"/>
    </source>
</evidence>
<feature type="region of interest" description="Disordered" evidence="2">
    <location>
        <begin position="36"/>
        <end position="89"/>
    </location>
</feature>
<dbReference type="InParanoid" id="A0A3P8ZDE7"/>
<reference evidence="4" key="1">
    <citation type="journal article" date="2014" name="PLoS ONE">
        <title>The genome and linkage map of the northern pike (Esox lucius): conserved synteny revealed between the salmonid sister group and the Neoteleostei.</title>
        <authorList>
            <person name="Rondeau E.B."/>
            <person name="Minkley D.R."/>
            <person name="Leong J.S."/>
            <person name="Messmer A.M."/>
            <person name="Jantzen J.R."/>
            <person name="von Schalburg K.R."/>
            <person name="Lemon C."/>
            <person name="Bird N.H."/>
            <person name="Koop B.F."/>
        </authorList>
    </citation>
    <scope>NUCLEOTIDE SEQUENCE</scope>
</reference>
<evidence type="ECO:0000256" key="2">
    <source>
        <dbReference type="SAM" id="MobiDB-lite"/>
    </source>
</evidence>
<reference evidence="3" key="4">
    <citation type="submission" date="2025-09" db="UniProtKB">
        <authorList>
            <consortium name="Ensembl"/>
        </authorList>
    </citation>
    <scope>IDENTIFICATION</scope>
</reference>
<name>A0A3P8ZDE7_ESOLU</name>
<feature type="compositionally biased region" description="Polar residues" evidence="2">
    <location>
        <begin position="397"/>
        <end position="408"/>
    </location>
</feature>
<dbReference type="OrthoDB" id="6155277at2759"/>
<dbReference type="CTD" id="84660"/>
<reference evidence="3" key="3">
    <citation type="submission" date="2025-08" db="UniProtKB">
        <authorList>
            <consortium name="Ensembl"/>
        </authorList>
    </citation>
    <scope>IDENTIFICATION</scope>
</reference>
<feature type="compositionally biased region" description="Low complexity" evidence="2">
    <location>
        <begin position="529"/>
        <end position="544"/>
    </location>
</feature>
<feature type="compositionally biased region" description="Low complexity" evidence="2">
    <location>
        <begin position="46"/>
        <end position="57"/>
    </location>
</feature>
<dbReference type="RefSeq" id="XP_010875690.1">
    <property type="nucleotide sequence ID" value="XM_010877388.5"/>
</dbReference>
<dbReference type="Bgee" id="ENSELUG00000002709">
    <property type="expression patterns" value="Expressed in ovary and 14 other cell types or tissues"/>
</dbReference>
<accession>A0A3P8ZDE7</accession>
<dbReference type="AlphaFoldDB" id="A0A3P8ZDE7"/>
<protein>
    <recommendedName>
        <fullName evidence="5">Coiled-coil domain containing 62</fullName>
    </recommendedName>
</protein>
<feature type="coiled-coil region" evidence="1">
    <location>
        <begin position="149"/>
        <end position="176"/>
    </location>
</feature>
<sequence length="573" mass="64917">MDHGGRRTSKSNRESGNLSSYSYSVTSCDLWHSTPVKKETSNVGASVEEPSPVSTSVQHDGQKMAGQSTRSSNGLNSTDSLYTRTPSRSLPLLQDRQSLGEMESAIILRQRHELQLLIADLKDRDQELNTMAAAHHKQVTAWEQDRQRVLTLEQRCSRLEDELKKRNEVIRAVTKRVHVVEAREKEGQREHTSTLQQLLELGQKHQNAIQHCHDLEEKNQSLNSTVMSLSAQLGSLQVREEELRAMLRLKDTDVTEATNHILDLSGRVREMEGSLKESHLRETKALREADELKRRYRDVRHDNSRLKEELEQLVAEGSAQREDVIRLKQEGQLLRRELAMSGDGQSWKDELLGLARSKQERTEAELHCLRQVCENQQNDLQLLKLNLESTREALTQAEGQRSPSSQGELTCVHLDSPSPSSRSRRSLGHKKDSNSPAATHQQSVDNSNLGDILTVLENEDQFSSTNRLQRLLAESRQMVASLERTTLQPLSPSHSPASNVSQENHSCDPEKHNHITPHQYLNETPPPTQTTRSSQTSRQDSDTPPRNTQVFQRNLEVQLGVEHLPEHARPGQD</sequence>
<feature type="region of interest" description="Disordered" evidence="2">
    <location>
        <begin position="485"/>
        <end position="552"/>
    </location>
</feature>
<dbReference type="GeneID" id="105014796"/>
<feature type="compositionally biased region" description="Polar residues" evidence="2">
    <location>
        <begin position="434"/>
        <end position="446"/>
    </location>
</feature>
<evidence type="ECO:0000313" key="4">
    <source>
        <dbReference type="Proteomes" id="UP000265140"/>
    </source>
</evidence>
<feature type="compositionally biased region" description="Basic residues" evidence="2">
    <location>
        <begin position="1"/>
        <end position="10"/>
    </location>
</feature>
<dbReference type="PROSITE" id="PS51257">
    <property type="entry name" value="PROKAR_LIPOPROTEIN"/>
    <property type="match status" value="1"/>
</dbReference>
<feature type="compositionally biased region" description="Polar residues" evidence="2">
    <location>
        <begin position="65"/>
        <end position="88"/>
    </location>
</feature>
<keyword evidence="1" id="KW-0175">Coiled coil</keyword>
<dbReference type="GeneTree" id="ENSGT00940000167301"/>
<feature type="region of interest" description="Disordered" evidence="2">
    <location>
        <begin position="1"/>
        <end position="20"/>
    </location>
</feature>
<feature type="compositionally biased region" description="Polar residues" evidence="2">
    <location>
        <begin position="485"/>
        <end position="504"/>
    </location>
</feature>
<feature type="coiled-coil region" evidence="1">
    <location>
        <begin position="289"/>
        <end position="323"/>
    </location>
</feature>
<keyword evidence="4" id="KW-1185">Reference proteome</keyword>
<evidence type="ECO:0000313" key="3">
    <source>
        <dbReference type="Ensembl" id="ENSELUP00000026695.2"/>
    </source>
</evidence>
<proteinExistence type="predicted"/>